<evidence type="ECO:0008006" key="4">
    <source>
        <dbReference type="Google" id="ProtNLM"/>
    </source>
</evidence>
<feature type="signal peptide" evidence="1">
    <location>
        <begin position="1"/>
        <end position="18"/>
    </location>
</feature>
<evidence type="ECO:0000256" key="1">
    <source>
        <dbReference type="SAM" id="SignalP"/>
    </source>
</evidence>
<gene>
    <name evidence="2" type="ORF">E2C01_025079</name>
</gene>
<protein>
    <recommendedName>
        <fullName evidence="4">Secreted protein</fullName>
    </recommendedName>
</protein>
<sequence>MASSVLFIITLSSIRTSCFLHDTKHSTSVTTPSCPCLSVLHSTPQQGPGQVPPNLQRGVTFTATPTGASFSTHCLPRPHSDYMHDTTSHTQFSVPAPHESIKSARRHGLVVPALCRPSFAPLYLRFPQ</sequence>
<dbReference type="EMBL" id="VSRR010002504">
    <property type="protein sequence ID" value="MPC31783.1"/>
    <property type="molecule type" value="Genomic_DNA"/>
</dbReference>
<keyword evidence="1" id="KW-0732">Signal</keyword>
<feature type="chain" id="PRO_5023078390" description="Secreted protein" evidence="1">
    <location>
        <begin position="19"/>
        <end position="128"/>
    </location>
</feature>
<dbReference type="AlphaFoldDB" id="A0A5B7EFL2"/>
<evidence type="ECO:0000313" key="3">
    <source>
        <dbReference type="Proteomes" id="UP000324222"/>
    </source>
</evidence>
<proteinExistence type="predicted"/>
<keyword evidence="3" id="KW-1185">Reference proteome</keyword>
<comment type="caution">
    <text evidence="2">The sequence shown here is derived from an EMBL/GenBank/DDBJ whole genome shotgun (WGS) entry which is preliminary data.</text>
</comment>
<name>A0A5B7EFL2_PORTR</name>
<organism evidence="2 3">
    <name type="scientific">Portunus trituberculatus</name>
    <name type="common">Swimming crab</name>
    <name type="synonym">Neptunus trituberculatus</name>
    <dbReference type="NCBI Taxonomy" id="210409"/>
    <lineage>
        <taxon>Eukaryota</taxon>
        <taxon>Metazoa</taxon>
        <taxon>Ecdysozoa</taxon>
        <taxon>Arthropoda</taxon>
        <taxon>Crustacea</taxon>
        <taxon>Multicrustacea</taxon>
        <taxon>Malacostraca</taxon>
        <taxon>Eumalacostraca</taxon>
        <taxon>Eucarida</taxon>
        <taxon>Decapoda</taxon>
        <taxon>Pleocyemata</taxon>
        <taxon>Brachyura</taxon>
        <taxon>Eubrachyura</taxon>
        <taxon>Portunoidea</taxon>
        <taxon>Portunidae</taxon>
        <taxon>Portuninae</taxon>
        <taxon>Portunus</taxon>
    </lineage>
</organism>
<evidence type="ECO:0000313" key="2">
    <source>
        <dbReference type="EMBL" id="MPC31783.1"/>
    </source>
</evidence>
<reference evidence="2 3" key="1">
    <citation type="submission" date="2019-05" db="EMBL/GenBank/DDBJ databases">
        <title>Another draft genome of Portunus trituberculatus and its Hox gene families provides insights of decapod evolution.</title>
        <authorList>
            <person name="Jeong J.-H."/>
            <person name="Song I."/>
            <person name="Kim S."/>
            <person name="Choi T."/>
            <person name="Kim D."/>
            <person name="Ryu S."/>
            <person name="Kim W."/>
        </authorList>
    </citation>
    <scope>NUCLEOTIDE SEQUENCE [LARGE SCALE GENOMIC DNA]</scope>
    <source>
        <tissue evidence="2">Muscle</tissue>
    </source>
</reference>
<dbReference type="Proteomes" id="UP000324222">
    <property type="component" value="Unassembled WGS sequence"/>
</dbReference>
<accession>A0A5B7EFL2</accession>